<feature type="region of interest" description="Disordered" evidence="1">
    <location>
        <begin position="1"/>
        <end position="34"/>
    </location>
</feature>
<dbReference type="InterPro" id="IPR017850">
    <property type="entry name" value="Alkaline_phosphatase_core_sf"/>
</dbReference>
<dbReference type="InterPro" id="IPR002591">
    <property type="entry name" value="Phosphodiest/P_Trfase"/>
</dbReference>
<dbReference type="FunCoup" id="A0A4S2N021">
    <property type="interactions" value="202"/>
</dbReference>
<feature type="compositionally biased region" description="Basic and acidic residues" evidence="1">
    <location>
        <begin position="604"/>
        <end position="613"/>
    </location>
</feature>
<dbReference type="CDD" id="cd16018">
    <property type="entry name" value="Enpp"/>
    <property type="match status" value="1"/>
</dbReference>
<dbReference type="AlphaFoldDB" id="A0A4S2N021"/>
<reference evidence="3 4" key="1">
    <citation type="submission" date="2019-04" db="EMBL/GenBank/DDBJ databases">
        <title>Comparative genomics and transcriptomics to analyze fruiting body development in filamentous ascomycetes.</title>
        <authorList>
            <consortium name="DOE Joint Genome Institute"/>
            <person name="Lutkenhaus R."/>
            <person name="Traeger S."/>
            <person name="Breuer J."/>
            <person name="Kuo A."/>
            <person name="Lipzen A."/>
            <person name="Pangilinan J."/>
            <person name="Dilworth D."/>
            <person name="Sandor L."/>
            <person name="Poggeler S."/>
            <person name="Barry K."/>
            <person name="Grigoriev I.V."/>
            <person name="Nowrousian M."/>
        </authorList>
    </citation>
    <scope>NUCLEOTIDE SEQUENCE [LARGE SCALE GENOMIC DNA]</scope>
    <source>
        <strain evidence="3 4">CBS 389.68</strain>
    </source>
</reference>
<feature type="compositionally biased region" description="Low complexity" evidence="1">
    <location>
        <begin position="639"/>
        <end position="653"/>
    </location>
</feature>
<dbReference type="Gene3D" id="3.40.720.10">
    <property type="entry name" value="Alkaline Phosphatase, subunit A"/>
    <property type="match status" value="1"/>
</dbReference>
<feature type="transmembrane region" description="Helical" evidence="2">
    <location>
        <begin position="152"/>
        <end position="173"/>
    </location>
</feature>
<dbReference type="Pfam" id="PF01663">
    <property type="entry name" value="Phosphodiest"/>
    <property type="match status" value="1"/>
</dbReference>
<feature type="compositionally biased region" description="Basic and acidic residues" evidence="1">
    <location>
        <begin position="673"/>
        <end position="690"/>
    </location>
</feature>
<feature type="region of interest" description="Disordered" evidence="1">
    <location>
        <begin position="604"/>
        <end position="696"/>
    </location>
</feature>
<name>A0A4S2N021_9PEZI</name>
<sequence>MAARNLLSRGSYDRDAPEYEQIPTEGTLPDDALLERDRRTSIASDFSDHRSVNSVDYDVLREEEQREKLLSRNPFGSLGINAGVKVGKKVKGRRKRRPDDVASMMGGKRLGMEEGGEFGIGSGDDFYSSDEEDYELDEKFVHKPRKPSVRKILVFSSLLLAFLLVLIFISLTLSRHTSSSAAAVFSNGTHLFGPTTILISLDGFRADFLNRHLTPTLQSFVDSGVSPGYMLPSFPSVTFPNHWTLATGLLPEAHGIVGNAFFSPALNRSFYYTDPARSMQAEWWGGEPVWMTAEKNNLKAAVHMWPGSEAPGRGSSILDKFNGSETLENKYSRVLELLDIADSKTRPNLVAMYVPNVDSAGHKFGPNSTETDTAIKSVDTMLGSLFSGLEARNRTEITNIVIVSDHGMATTSTDRLIYFDDLVDPKLIEHIDGWPLFGLRPYNSEDVEKIYDTIKSHHRPGESKWDVYLRDKNMPTRYHFSQNERIAPLWIIPHTGWAIITRKEFPTKPKKYHPKGIHGYDNQHPLMRALFVARGPAFRRLHGPGKAWIKGNKAQKGGEVRKGTVKPFRNTEVYNLICGSLGIQPPKGTNGTLTIKKLRLIEEKQPQDKDHAGSDSGTDSDSDSDSDDDGEKSGHKAPTKTATPASTTTAKPKVGVTIPDAPAPDRPTIADGSKMENGESKGEGDDQKAEDGEEDTLSSWLTYLKWRAQKLRESMEHWWGDVWDGSR</sequence>
<feature type="compositionally biased region" description="Acidic residues" evidence="1">
    <location>
        <begin position="618"/>
        <end position="630"/>
    </location>
</feature>
<dbReference type="SUPFAM" id="SSF53649">
    <property type="entry name" value="Alkaline phosphatase-like"/>
    <property type="match status" value="1"/>
</dbReference>
<dbReference type="GO" id="GO:0009141">
    <property type="term" value="P:nucleoside triphosphate metabolic process"/>
    <property type="evidence" value="ECO:0007669"/>
    <property type="project" value="TreeGrafter"/>
</dbReference>
<dbReference type="OrthoDB" id="415411at2759"/>
<keyword evidence="2" id="KW-0812">Transmembrane</keyword>
<proteinExistence type="predicted"/>
<evidence type="ECO:0000313" key="3">
    <source>
        <dbReference type="EMBL" id="TGZ82194.1"/>
    </source>
</evidence>
<organism evidence="3 4">
    <name type="scientific">Ascodesmis nigricans</name>
    <dbReference type="NCBI Taxonomy" id="341454"/>
    <lineage>
        <taxon>Eukaryota</taxon>
        <taxon>Fungi</taxon>
        <taxon>Dikarya</taxon>
        <taxon>Ascomycota</taxon>
        <taxon>Pezizomycotina</taxon>
        <taxon>Pezizomycetes</taxon>
        <taxon>Pezizales</taxon>
        <taxon>Ascodesmidaceae</taxon>
        <taxon>Ascodesmis</taxon>
    </lineage>
</organism>
<dbReference type="EMBL" id="ML220116">
    <property type="protein sequence ID" value="TGZ82194.1"/>
    <property type="molecule type" value="Genomic_DNA"/>
</dbReference>
<dbReference type="PANTHER" id="PTHR10151">
    <property type="entry name" value="ECTONUCLEOTIDE PYROPHOSPHATASE/PHOSPHODIESTERASE"/>
    <property type="match status" value="1"/>
</dbReference>
<keyword evidence="2" id="KW-0472">Membrane</keyword>
<dbReference type="PANTHER" id="PTHR10151:SF120">
    <property type="entry name" value="BIS(5'-ADENOSYL)-TRIPHOSPHATASE"/>
    <property type="match status" value="1"/>
</dbReference>
<evidence type="ECO:0000256" key="1">
    <source>
        <dbReference type="SAM" id="MobiDB-lite"/>
    </source>
</evidence>
<gene>
    <name evidence="3" type="ORF">EX30DRAFT_354712</name>
</gene>
<evidence type="ECO:0000256" key="2">
    <source>
        <dbReference type="SAM" id="Phobius"/>
    </source>
</evidence>
<keyword evidence="2" id="KW-1133">Transmembrane helix</keyword>
<dbReference type="GO" id="GO:0047429">
    <property type="term" value="F:nucleoside triphosphate diphosphatase activity"/>
    <property type="evidence" value="ECO:0007669"/>
    <property type="project" value="TreeGrafter"/>
</dbReference>
<dbReference type="Gene3D" id="3.30.1360.180">
    <property type="match status" value="1"/>
</dbReference>
<feature type="region of interest" description="Disordered" evidence="1">
    <location>
        <begin position="89"/>
        <end position="117"/>
    </location>
</feature>
<dbReference type="STRING" id="341454.A0A4S2N021"/>
<dbReference type="GO" id="GO:0017111">
    <property type="term" value="F:ribonucleoside triphosphate phosphatase activity"/>
    <property type="evidence" value="ECO:0007669"/>
    <property type="project" value="TreeGrafter"/>
</dbReference>
<protein>
    <submittedName>
        <fullName evidence="3">Phosphodiest-domain-containing protein</fullName>
    </submittedName>
</protein>
<accession>A0A4S2N021</accession>
<evidence type="ECO:0000313" key="4">
    <source>
        <dbReference type="Proteomes" id="UP000298138"/>
    </source>
</evidence>
<dbReference type="InParanoid" id="A0A4S2N021"/>
<dbReference type="Proteomes" id="UP000298138">
    <property type="component" value="Unassembled WGS sequence"/>
</dbReference>
<dbReference type="FunFam" id="3.30.1360.180:FF:000003">
    <property type="entry name" value="Type I phosphodiesterase/nucleotide pyrophosphatase family protein"/>
    <property type="match status" value="1"/>
</dbReference>
<keyword evidence="4" id="KW-1185">Reference proteome</keyword>